<dbReference type="Gene3D" id="3.80.10.10">
    <property type="entry name" value="Ribonuclease Inhibitor"/>
    <property type="match status" value="1"/>
</dbReference>
<organism evidence="1">
    <name type="scientific">Dichomitus squalens</name>
    <dbReference type="NCBI Taxonomy" id="114155"/>
    <lineage>
        <taxon>Eukaryota</taxon>
        <taxon>Fungi</taxon>
        <taxon>Dikarya</taxon>
        <taxon>Basidiomycota</taxon>
        <taxon>Agaricomycotina</taxon>
        <taxon>Agaricomycetes</taxon>
        <taxon>Polyporales</taxon>
        <taxon>Polyporaceae</taxon>
        <taxon>Dichomitus</taxon>
    </lineage>
</organism>
<dbReference type="InterPro" id="IPR032675">
    <property type="entry name" value="LRR_dom_sf"/>
</dbReference>
<dbReference type="Proteomes" id="UP000292957">
    <property type="component" value="Unassembled WGS sequence"/>
</dbReference>
<evidence type="ECO:0008006" key="2">
    <source>
        <dbReference type="Google" id="ProtNLM"/>
    </source>
</evidence>
<dbReference type="SUPFAM" id="SSF52047">
    <property type="entry name" value="RNI-like"/>
    <property type="match status" value="1"/>
</dbReference>
<dbReference type="AlphaFoldDB" id="A0A4Q9MWR4"/>
<dbReference type="OMA" id="RFCEYAR"/>
<dbReference type="EMBL" id="ML143402">
    <property type="protein sequence ID" value="TBU30951.1"/>
    <property type="molecule type" value="Genomic_DNA"/>
</dbReference>
<gene>
    <name evidence="1" type="ORF">BD311DRAFT_717565</name>
</gene>
<dbReference type="OrthoDB" id="2751365at2759"/>
<reference evidence="1" key="1">
    <citation type="submission" date="2019-01" db="EMBL/GenBank/DDBJ databases">
        <title>Draft genome sequences of three monokaryotic isolates of the white-rot basidiomycete fungus Dichomitus squalens.</title>
        <authorList>
            <consortium name="DOE Joint Genome Institute"/>
            <person name="Lopez S.C."/>
            <person name="Andreopoulos B."/>
            <person name="Pangilinan J."/>
            <person name="Lipzen A."/>
            <person name="Riley R."/>
            <person name="Ahrendt S."/>
            <person name="Ng V."/>
            <person name="Barry K."/>
            <person name="Daum C."/>
            <person name="Grigoriev I.V."/>
            <person name="Hilden K.S."/>
            <person name="Makela M.R."/>
            <person name="de Vries R.P."/>
        </authorList>
    </citation>
    <scope>NUCLEOTIDE SEQUENCE [LARGE SCALE GENOMIC DNA]</scope>
    <source>
        <strain evidence="1">OM18370.1</strain>
    </source>
</reference>
<name>A0A4Q9MWR4_9APHY</name>
<proteinExistence type="predicted"/>
<evidence type="ECO:0000313" key="1">
    <source>
        <dbReference type="EMBL" id="TBU30951.1"/>
    </source>
</evidence>
<accession>A0A4Q9MWR4</accession>
<sequence length="521" mass="59143">MGCHEALNNGDVVYLVISCLTPEIEDRAPQWKQERRERNKALARFACVCKSFRLPALQMLWRRLESMLPLLRLFSALRHVKAEDGDNEVDLHVLSGEILPHEWERFLVYAQYVRTVDSASRPVGFAAQTRIAPSVWSHMGRLACGNPLLPNLQELGWVVPSPQCTGILPFLSPTIAQLNIVCFGIDGDAAADIEHEWNVALQAILPTVFSVACQITRLTMTTGQIDYFTPHLASLRFLRYFRATRVNIRTLRILAALEDLQELHVGNFDTADEAVISFSGFLRLRTLIISEHPSSSSVYNAFSSQELTKLYVLEYPGEYRHALPETCEIWAHRFPSLQVLCFYISRHSGDDASQVRPLRDAITPLFALSDLRTVGLATWHTVFSIDDSDMAACSQAWHRLEALRLSFPFGTSDARMDSNTCPTPSSLLAFAKKCPELKELRIRRLKVNRDNLLHLNTLTSHWSHGLRYLDVEHVDADDNVVPDLARWIVRLFPHLVPQVRNPDQSWKRVLDAVRKCQSGDI</sequence>
<protein>
    <recommendedName>
        <fullName evidence="2">F-box domain-containing protein</fullName>
    </recommendedName>
</protein>